<dbReference type="Proteomes" id="UP001501578">
    <property type="component" value="Unassembled WGS sequence"/>
</dbReference>
<dbReference type="InterPro" id="IPR000772">
    <property type="entry name" value="Ricin_B_lectin"/>
</dbReference>
<name>A0ABP4A3A1_9ACTN</name>
<evidence type="ECO:0000313" key="3">
    <source>
        <dbReference type="EMBL" id="GAA0930408.1"/>
    </source>
</evidence>
<dbReference type="Pfam" id="PF14200">
    <property type="entry name" value="RicinB_lectin_2"/>
    <property type="match status" value="1"/>
</dbReference>
<protein>
    <recommendedName>
        <fullName evidence="2">Ricin B lectin domain-containing protein</fullName>
    </recommendedName>
</protein>
<dbReference type="Gene3D" id="2.80.10.50">
    <property type="match status" value="1"/>
</dbReference>
<feature type="signal peptide" evidence="1">
    <location>
        <begin position="1"/>
        <end position="35"/>
    </location>
</feature>
<organism evidence="3 4">
    <name type="scientific">Nonomuraea longicatena</name>
    <dbReference type="NCBI Taxonomy" id="83682"/>
    <lineage>
        <taxon>Bacteria</taxon>
        <taxon>Bacillati</taxon>
        <taxon>Actinomycetota</taxon>
        <taxon>Actinomycetes</taxon>
        <taxon>Streptosporangiales</taxon>
        <taxon>Streptosporangiaceae</taxon>
        <taxon>Nonomuraea</taxon>
    </lineage>
</organism>
<comment type="caution">
    <text evidence="3">The sequence shown here is derived from an EMBL/GenBank/DDBJ whole genome shotgun (WGS) entry which is preliminary data.</text>
</comment>
<keyword evidence="1" id="KW-0732">Signal</keyword>
<evidence type="ECO:0000313" key="4">
    <source>
        <dbReference type="Proteomes" id="UP001501578"/>
    </source>
</evidence>
<feature type="domain" description="Ricin B lectin" evidence="2">
    <location>
        <begin position="55"/>
        <end position="132"/>
    </location>
</feature>
<sequence length="212" mass="23391">MRARWPRQLTAIAAPTATAVVLLSILAVTAPPPSAAITSAGQQQTALPGDDPRLAGTFTVAAVHSGKCIQPWPGKETLEGEWLVQMPCNGSAAQRHLIRPLGNNRYQLVTESGYCWNVKGGIVHLYNPILQWRCGPYSNDQFVFNPVEPDGFEILTRDGVQHVCNEMYCGLMRIGLHVFGAGTEDRTRLVLDERYGPEQQSTNNLFRFTRVS</sequence>
<dbReference type="SUPFAM" id="SSF50370">
    <property type="entry name" value="Ricin B-like lectins"/>
    <property type="match status" value="1"/>
</dbReference>
<evidence type="ECO:0000256" key="1">
    <source>
        <dbReference type="SAM" id="SignalP"/>
    </source>
</evidence>
<dbReference type="EMBL" id="BAAAHQ010000016">
    <property type="protein sequence ID" value="GAA0930408.1"/>
    <property type="molecule type" value="Genomic_DNA"/>
</dbReference>
<proteinExistence type="predicted"/>
<feature type="chain" id="PRO_5046578563" description="Ricin B lectin domain-containing protein" evidence="1">
    <location>
        <begin position="36"/>
        <end position="212"/>
    </location>
</feature>
<keyword evidence="4" id="KW-1185">Reference proteome</keyword>
<accession>A0ABP4A3A1</accession>
<dbReference type="CDD" id="cd00161">
    <property type="entry name" value="beta-trefoil_Ricin-like"/>
    <property type="match status" value="1"/>
</dbReference>
<evidence type="ECO:0000259" key="2">
    <source>
        <dbReference type="Pfam" id="PF14200"/>
    </source>
</evidence>
<dbReference type="RefSeq" id="WP_343950925.1">
    <property type="nucleotide sequence ID" value="NZ_BAAAHQ010000016.1"/>
</dbReference>
<reference evidence="4" key="1">
    <citation type="journal article" date="2019" name="Int. J. Syst. Evol. Microbiol.">
        <title>The Global Catalogue of Microorganisms (GCM) 10K type strain sequencing project: providing services to taxonomists for standard genome sequencing and annotation.</title>
        <authorList>
            <consortium name="The Broad Institute Genomics Platform"/>
            <consortium name="The Broad Institute Genome Sequencing Center for Infectious Disease"/>
            <person name="Wu L."/>
            <person name="Ma J."/>
        </authorList>
    </citation>
    <scope>NUCLEOTIDE SEQUENCE [LARGE SCALE GENOMIC DNA]</scope>
    <source>
        <strain evidence="4">JCM 11136</strain>
    </source>
</reference>
<dbReference type="InterPro" id="IPR035992">
    <property type="entry name" value="Ricin_B-like_lectins"/>
</dbReference>
<gene>
    <name evidence="3" type="ORF">GCM10009560_34850</name>
</gene>